<dbReference type="GO" id="GO:0006355">
    <property type="term" value="P:regulation of DNA-templated transcription"/>
    <property type="evidence" value="ECO:0007669"/>
    <property type="project" value="InterPro"/>
</dbReference>
<comment type="similarity">
    <text evidence="1">Belongs to the ros/MucR family.</text>
</comment>
<dbReference type="GO" id="GO:0003677">
    <property type="term" value="F:DNA binding"/>
    <property type="evidence" value="ECO:0007669"/>
    <property type="project" value="InterPro"/>
</dbReference>
<accession>A0A1S7LNZ3</accession>
<protein>
    <submittedName>
        <fullName evidence="3">Putative Transcriptional regulator, Ros/MucR family</fullName>
    </submittedName>
</protein>
<dbReference type="AlphaFoldDB" id="A0A1S7LNZ3"/>
<dbReference type="InterPro" id="IPR008807">
    <property type="entry name" value="ROS_MUCR"/>
</dbReference>
<proteinExistence type="inferred from homology"/>
<feature type="compositionally biased region" description="Low complexity" evidence="2">
    <location>
        <begin position="56"/>
        <end position="70"/>
    </location>
</feature>
<evidence type="ECO:0000256" key="1">
    <source>
        <dbReference type="ARBA" id="ARBA00007031"/>
    </source>
</evidence>
<reference evidence="3" key="1">
    <citation type="submission" date="2015-04" db="EMBL/GenBank/DDBJ databases">
        <authorList>
            <person name="Syromyatnikov M.Y."/>
            <person name="Popov V.N."/>
        </authorList>
    </citation>
    <scope>NUCLEOTIDE SEQUENCE</scope>
    <source>
        <strain evidence="3">MO-1</strain>
    </source>
</reference>
<gene>
    <name evidence="3" type="ORF">MAGMO_3349</name>
</gene>
<dbReference type="EMBL" id="LO017727">
    <property type="protein sequence ID" value="CRH07486.1"/>
    <property type="molecule type" value="Genomic_DNA"/>
</dbReference>
<evidence type="ECO:0000256" key="2">
    <source>
        <dbReference type="SAM" id="MobiDB-lite"/>
    </source>
</evidence>
<feature type="region of interest" description="Disordered" evidence="2">
    <location>
        <begin position="42"/>
        <end position="86"/>
    </location>
</feature>
<evidence type="ECO:0000313" key="3">
    <source>
        <dbReference type="EMBL" id="CRH07486.1"/>
    </source>
</evidence>
<sequence length="170" mass="18521">MSSDFVQKAAEIVEAYVRNNTIPAREIPNLLKEVHSSLMQLNSHQLPPTDGREGAESAGTAATAALESPAVSEKSEKKRNTTAAKPTPAVAVAESVGDDFVICLVCGKHCKTLKGHLTRSHNMDLDSYRKMFDLASDHPVVSPDYSQKRRQLAINAGLGEKLRKARKKKV</sequence>
<dbReference type="Gene3D" id="1.10.10.1550">
    <property type="entry name" value="ROS/MUCR transcriptional regulator protein"/>
    <property type="match status" value="1"/>
</dbReference>
<dbReference type="InterPro" id="IPR041920">
    <property type="entry name" value="ROS/MUCR_sf"/>
</dbReference>
<dbReference type="GO" id="GO:0008270">
    <property type="term" value="F:zinc ion binding"/>
    <property type="evidence" value="ECO:0007669"/>
    <property type="project" value="InterPro"/>
</dbReference>
<organism evidence="3">
    <name type="scientific">Magnetococcus massalia (strain MO-1)</name>
    <dbReference type="NCBI Taxonomy" id="451514"/>
    <lineage>
        <taxon>Bacteria</taxon>
        <taxon>Pseudomonadati</taxon>
        <taxon>Pseudomonadota</taxon>
        <taxon>Magnetococcia</taxon>
        <taxon>Magnetococcales</taxon>
        <taxon>Magnetococcaceae</taxon>
        <taxon>Magnetococcus</taxon>
    </lineage>
</organism>
<name>A0A1S7LNZ3_MAGMO</name>
<dbReference type="Pfam" id="PF05443">
    <property type="entry name" value="ROS_MUCR"/>
    <property type="match status" value="1"/>
</dbReference>